<proteinExistence type="predicted"/>
<gene>
    <name evidence="2" type="ORF">GPEL0_01r0926</name>
</gene>
<evidence type="ECO:0000313" key="2">
    <source>
        <dbReference type="EMBL" id="GAW65848.1"/>
    </source>
</evidence>
<accession>A0ABQ0MFR9</accession>
<reference evidence="3" key="1">
    <citation type="submission" date="2017-05" db="EMBL/GenBank/DDBJ databases">
        <title>Draft genome sequence of Geobacter pelophilus, a iron(III)-reducing bacteria.</title>
        <authorList>
            <person name="Aoyagi T."/>
            <person name="Koike H."/>
            <person name="Morita T."/>
            <person name="Sato Y."/>
            <person name="Habe H."/>
            <person name="Hori T."/>
        </authorList>
    </citation>
    <scope>NUCLEOTIDE SEQUENCE [LARGE SCALE GENOMIC DNA]</scope>
    <source>
        <strain evidence="3">Drf2</strain>
    </source>
</reference>
<sequence length="44" mass="5228">MIRKKKNQIRKKSTKIKKKETGFKGKRPLLESNRYRLAKVVLVS</sequence>
<feature type="region of interest" description="Disordered" evidence="1">
    <location>
        <begin position="1"/>
        <end position="24"/>
    </location>
</feature>
<organism evidence="2 3">
    <name type="scientific">Geoanaerobacter pelophilus</name>
    <dbReference type="NCBI Taxonomy" id="60036"/>
    <lineage>
        <taxon>Bacteria</taxon>
        <taxon>Pseudomonadati</taxon>
        <taxon>Thermodesulfobacteriota</taxon>
        <taxon>Desulfuromonadia</taxon>
        <taxon>Geobacterales</taxon>
        <taxon>Geobacteraceae</taxon>
        <taxon>Geoanaerobacter</taxon>
    </lineage>
</organism>
<comment type="caution">
    <text evidence="2">The sequence shown here is derived from an EMBL/GenBank/DDBJ whole genome shotgun (WGS) entry which is preliminary data.</text>
</comment>
<evidence type="ECO:0000313" key="3">
    <source>
        <dbReference type="Proteomes" id="UP000194153"/>
    </source>
</evidence>
<name>A0ABQ0MFR9_9BACT</name>
<protein>
    <submittedName>
        <fullName evidence="2">Uncharacterized protein</fullName>
    </submittedName>
</protein>
<evidence type="ECO:0000256" key="1">
    <source>
        <dbReference type="SAM" id="MobiDB-lite"/>
    </source>
</evidence>
<dbReference type="EMBL" id="BDQG01000001">
    <property type="protein sequence ID" value="GAW65848.1"/>
    <property type="molecule type" value="Genomic_DNA"/>
</dbReference>
<keyword evidence="3" id="KW-1185">Reference proteome</keyword>
<feature type="compositionally biased region" description="Basic residues" evidence="1">
    <location>
        <begin position="1"/>
        <end position="18"/>
    </location>
</feature>
<dbReference type="Proteomes" id="UP000194153">
    <property type="component" value="Unassembled WGS sequence"/>
</dbReference>